<dbReference type="PANTHER" id="PTHR23270">
    <property type="entry name" value="PROGRAMMED CELL DEATH PROTEIN 11 PRE-RRNA PROCESSING PROTEIN RRP5"/>
    <property type="match status" value="1"/>
</dbReference>
<dbReference type="PANTHER" id="PTHR23270:SF10">
    <property type="entry name" value="PROTEIN RRP5 HOMOLOG"/>
    <property type="match status" value="1"/>
</dbReference>
<protein>
    <submittedName>
        <fullName evidence="1">rRNA biogenesis protein rrp5</fullName>
    </submittedName>
</protein>
<sequence>MHRKLANSYIVTGRHQKADEVFQNMTKIKAFTADPKTWLEYASFLFTKLADPARARALLPRATQSVPQHAHRQLTEDFARLEFSSPNGDAERG</sequence>
<proteinExistence type="predicted"/>
<dbReference type="Proteomes" id="UP001357485">
    <property type="component" value="Unassembled WGS sequence"/>
</dbReference>
<keyword evidence="2" id="KW-1185">Reference proteome</keyword>
<dbReference type="EMBL" id="JAVRRA010028944">
    <property type="protein sequence ID" value="KAK5024264.1"/>
    <property type="molecule type" value="Genomic_DNA"/>
</dbReference>
<feature type="non-terminal residue" evidence="1">
    <location>
        <position position="93"/>
    </location>
</feature>
<dbReference type="SUPFAM" id="SSF48452">
    <property type="entry name" value="TPR-like"/>
    <property type="match status" value="1"/>
</dbReference>
<dbReference type="InterPro" id="IPR011990">
    <property type="entry name" value="TPR-like_helical_dom_sf"/>
</dbReference>
<reference evidence="1 2" key="1">
    <citation type="submission" date="2023-08" db="EMBL/GenBank/DDBJ databases">
        <title>Black Yeasts Isolated from many extreme environments.</title>
        <authorList>
            <person name="Coleine C."/>
            <person name="Stajich J.E."/>
            <person name="Selbmann L."/>
        </authorList>
    </citation>
    <scope>NUCLEOTIDE SEQUENCE [LARGE SCALE GENOMIC DNA]</scope>
    <source>
        <strain evidence="1 2">CCFEE 536</strain>
    </source>
</reference>
<gene>
    <name evidence="1" type="primary">RRP5_5</name>
    <name evidence="1" type="ORF">LTR16_012325</name>
</gene>
<comment type="caution">
    <text evidence="1">The sequence shown here is derived from an EMBL/GenBank/DDBJ whole genome shotgun (WGS) entry which is preliminary data.</text>
</comment>
<dbReference type="Gene3D" id="1.25.40.10">
    <property type="entry name" value="Tetratricopeptide repeat domain"/>
    <property type="match status" value="1"/>
</dbReference>
<accession>A0ABR0IUI3</accession>
<organism evidence="1 2">
    <name type="scientific">Cryomyces antarcticus</name>
    <dbReference type="NCBI Taxonomy" id="329879"/>
    <lineage>
        <taxon>Eukaryota</taxon>
        <taxon>Fungi</taxon>
        <taxon>Dikarya</taxon>
        <taxon>Ascomycota</taxon>
        <taxon>Pezizomycotina</taxon>
        <taxon>Dothideomycetes</taxon>
        <taxon>Dothideomycetes incertae sedis</taxon>
        <taxon>Cryomyces</taxon>
    </lineage>
</organism>
<evidence type="ECO:0000313" key="2">
    <source>
        <dbReference type="Proteomes" id="UP001357485"/>
    </source>
</evidence>
<evidence type="ECO:0000313" key="1">
    <source>
        <dbReference type="EMBL" id="KAK5024264.1"/>
    </source>
</evidence>
<name>A0ABR0IUI3_9PEZI</name>
<dbReference type="InterPro" id="IPR045209">
    <property type="entry name" value="Rrp5"/>
</dbReference>